<sequence>MGPHCYPVNCALMRACDDCGQPVMTSPRMRTENDDLRWGGECGTPCHPVIDHPWPVTVEVPRGTPVTVTVTAGTPVVN</sequence>
<reference evidence="1" key="1">
    <citation type="journal article" date="2023" name="G3 (Bethesda)">
        <title>A reference genome for the long-term kleptoplast-retaining sea slug Elysia crispata morphotype clarki.</title>
        <authorList>
            <person name="Eastman K.E."/>
            <person name="Pendleton A.L."/>
            <person name="Shaikh M.A."/>
            <person name="Suttiyut T."/>
            <person name="Ogas R."/>
            <person name="Tomko P."/>
            <person name="Gavelis G."/>
            <person name="Widhalm J.R."/>
            <person name="Wisecaver J.H."/>
        </authorList>
    </citation>
    <scope>NUCLEOTIDE SEQUENCE</scope>
    <source>
        <strain evidence="1">ECLA1</strain>
    </source>
</reference>
<dbReference type="Proteomes" id="UP001283361">
    <property type="component" value="Unassembled WGS sequence"/>
</dbReference>
<comment type="caution">
    <text evidence="1">The sequence shown here is derived from an EMBL/GenBank/DDBJ whole genome shotgun (WGS) entry which is preliminary data.</text>
</comment>
<name>A0AAE0YVI8_9GAST</name>
<proteinExistence type="predicted"/>
<accession>A0AAE0YVI8</accession>
<dbReference type="AlphaFoldDB" id="A0AAE0YVI8"/>
<gene>
    <name evidence="1" type="ORF">RRG08_041808</name>
</gene>
<organism evidence="1 2">
    <name type="scientific">Elysia crispata</name>
    <name type="common">lettuce slug</name>
    <dbReference type="NCBI Taxonomy" id="231223"/>
    <lineage>
        <taxon>Eukaryota</taxon>
        <taxon>Metazoa</taxon>
        <taxon>Spiralia</taxon>
        <taxon>Lophotrochozoa</taxon>
        <taxon>Mollusca</taxon>
        <taxon>Gastropoda</taxon>
        <taxon>Heterobranchia</taxon>
        <taxon>Euthyneura</taxon>
        <taxon>Panpulmonata</taxon>
        <taxon>Sacoglossa</taxon>
        <taxon>Placobranchoidea</taxon>
        <taxon>Plakobranchidae</taxon>
        <taxon>Elysia</taxon>
    </lineage>
</organism>
<evidence type="ECO:0000313" key="1">
    <source>
        <dbReference type="EMBL" id="KAK3757032.1"/>
    </source>
</evidence>
<evidence type="ECO:0000313" key="2">
    <source>
        <dbReference type="Proteomes" id="UP001283361"/>
    </source>
</evidence>
<keyword evidence="2" id="KW-1185">Reference proteome</keyword>
<dbReference type="EMBL" id="JAWDGP010005418">
    <property type="protein sequence ID" value="KAK3757032.1"/>
    <property type="molecule type" value="Genomic_DNA"/>
</dbReference>
<protein>
    <submittedName>
        <fullName evidence="1">Uncharacterized protein</fullName>
    </submittedName>
</protein>